<accession>A0A1F5Z193</accession>
<dbReference type="AlphaFoldDB" id="A0A1F5Z193"/>
<name>A0A1F5Z193_9BACT</name>
<evidence type="ECO:0000313" key="2">
    <source>
        <dbReference type="Proteomes" id="UP000177354"/>
    </source>
</evidence>
<gene>
    <name evidence="1" type="ORF">A2777_06470</name>
</gene>
<organism evidence="1 2">
    <name type="scientific">Candidatus Gottesmanbacteria bacterium RIFCSPHIGHO2_01_FULL_40_15</name>
    <dbReference type="NCBI Taxonomy" id="1798376"/>
    <lineage>
        <taxon>Bacteria</taxon>
        <taxon>Candidatus Gottesmaniibacteriota</taxon>
    </lineage>
</organism>
<comment type="caution">
    <text evidence="1">The sequence shown here is derived from an EMBL/GenBank/DDBJ whole genome shotgun (WGS) entry which is preliminary data.</text>
</comment>
<protein>
    <submittedName>
        <fullName evidence="1">Uncharacterized protein</fullName>
    </submittedName>
</protein>
<dbReference type="EMBL" id="MFJF01000018">
    <property type="protein sequence ID" value="OGG06218.1"/>
    <property type="molecule type" value="Genomic_DNA"/>
</dbReference>
<dbReference type="Proteomes" id="UP000177354">
    <property type="component" value="Unassembled WGS sequence"/>
</dbReference>
<evidence type="ECO:0000313" key="1">
    <source>
        <dbReference type="EMBL" id="OGG06218.1"/>
    </source>
</evidence>
<sequence length="147" mass="16195">MHEKTRKKLTFPILLGFLATLGIPFVVNECQRTQGVVPVDTGKSIPPQVFAEETPVDFGPKPHDIPSNCRMINTPDASNFNDKLPRINNAFRAADNMGDPGLSKLPYEIIYGPDSGKSGSVTVYSWDQFMEAFHETNNGDLICAIDP</sequence>
<proteinExistence type="predicted"/>
<reference evidence="1 2" key="1">
    <citation type="journal article" date="2016" name="Nat. Commun.">
        <title>Thousands of microbial genomes shed light on interconnected biogeochemical processes in an aquifer system.</title>
        <authorList>
            <person name="Anantharaman K."/>
            <person name="Brown C.T."/>
            <person name="Hug L.A."/>
            <person name="Sharon I."/>
            <person name="Castelle C.J."/>
            <person name="Probst A.J."/>
            <person name="Thomas B.C."/>
            <person name="Singh A."/>
            <person name="Wilkins M.J."/>
            <person name="Karaoz U."/>
            <person name="Brodie E.L."/>
            <person name="Williams K.H."/>
            <person name="Hubbard S.S."/>
            <person name="Banfield J.F."/>
        </authorList>
    </citation>
    <scope>NUCLEOTIDE SEQUENCE [LARGE SCALE GENOMIC DNA]</scope>
</reference>